<dbReference type="Proteomes" id="UP000813385">
    <property type="component" value="Unassembled WGS sequence"/>
</dbReference>
<comment type="caution">
    <text evidence="2">The sequence shown here is derived from an EMBL/GenBank/DDBJ whole genome shotgun (WGS) entry which is preliminary data.</text>
</comment>
<evidence type="ECO:0000313" key="2">
    <source>
        <dbReference type="EMBL" id="KAH7368458.1"/>
    </source>
</evidence>
<evidence type="ECO:0000256" key="1">
    <source>
        <dbReference type="SAM" id="MobiDB-lite"/>
    </source>
</evidence>
<dbReference type="OrthoDB" id="5243557at2759"/>
<evidence type="ECO:0000313" key="3">
    <source>
        <dbReference type="Proteomes" id="UP000813385"/>
    </source>
</evidence>
<dbReference type="AlphaFoldDB" id="A0A8K0X633"/>
<sequence>MSRYYSEPNIPRGAVRPKSCDWAEGDIAYLKRIEQFTQEQIELLELEKEYPLHAAATNHPVIILQKGNPTSKGQFYLVCTVSAYSSGPENNYLAPWKQFVHYAKNPESFRSFAGSEIYQPRGKAPEAALQLKQGQRMPKPKTSWVYTKHAWIVPESVLGPFKGSPYQLEMTKESHNDLLAHMQRSCHYLKKRLEDPRMFGGAGIVTPRTPPRSPTRSPRKPRSSPRKFVPAPAPTPKIVTAVPATTCSWSRVAAAPAIPSKATSNETKVFKKLNRAMAIVN</sequence>
<dbReference type="EMBL" id="JAGPXD010000002">
    <property type="protein sequence ID" value="KAH7368458.1"/>
    <property type="molecule type" value="Genomic_DNA"/>
</dbReference>
<gene>
    <name evidence="2" type="ORF">B0T11DRAFT_326639</name>
</gene>
<protein>
    <submittedName>
        <fullName evidence="2">Uncharacterized protein</fullName>
    </submittedName>
</protein>
<reference evidence="2" key="1">
    <citation type="journal article" date="2021" name="Nat. Commun.">
        <title>Genetic determinants of endophytism in the Arabidopsis root mycobiome.</title>
        <authorList>
            <person name="Mesny F."/>
            <person name="Miyauchi S."/>
            <person name="Thiergart T."/>
            <person name="Pickel B."/>
            <person name="Atanasova L."/>
            <person name="Karlsson M."/>
            <person name="Huettel B."/>
            <person name="Barry K.W."/>
            <person name="Haridas S."/>
            <person name="Chen C."/>
            <person name="Bauer D."/>
            <person name="Andreopoulos W."/>
            <person name="Pangilinan J."/>
            <person name="LaButti K."/>
            <person name="Riley R."/>
            <person name="Lipzen A."/>
            <person name="Clum A."/>
            <person name="Drula E."/>
            <person name="Henrissat B."/>
            <person name="Kohler A."/>
            <person name="Grigoriev I.V."/>
            <person name="Martin F.M."/>
            <person name="Hacquard S."/>
        </authorList>
    </citation>
    <scope>NUCLEOTIDE SEQUENCE</scope>
    <source>
        <strain evidence="2">MPI-CAGE-AT-0016</strain>
    </source>
</reference>
<keyword evidence="3" id="KW-1185">Reference proteome</keyword>
<name>A0A8K0X633_9PEZI</name>
<organism evidence="2 3">
    <name type="scientific">Plectosphaerella cucumerina</name>
    <dbReference type="NCBI Taxonomy" id="40658"/>
    <lineage>
        <taxon>Eukaryota</taxon>
        <taxon>Fungi</taxon>
        <taxon>Dikarya</taxon>
        <taxon>Ascomycota</taxon>
        <taxon>Pezizomycotina</taxon>
        <taxon>Sordariomycetes</taxon>
        <taxon>Hypocreomycetidae</taxon>
        <taxon>Glomerellales</taxon>
        <taxon>Plectosphaerellaceae</taxon>
        <taxon>Plectosphaerella</taxon>
    </lineage>
</organism>
<accession>A0A8K0X633</accession>
<feature type="region of interest" description="Disordered" evidence="1">
    <location>
        <begin position="200"/>
        <end position="235"/>
    </location>
</feature>
<proteinExistence type="predicted"/>